<keyword evidence="1" id="KW-0472">Membrane</keyword>
<feature type="domain" description="DUF4234" evidence="2">
    <location>
        <begin position="27"/>
        <end position="120"/>
    </location>
</feature>
<reference evidence="3" key="1">
    <citation type="journal article" date="2014" name="Front. Microbiol.">
        <title>High frequency of phylogenetically diverse reductive dehalogenase-homologous genes in deep subseafloor sedimentary metagenomes.</title>
        <authorList>
            <person name="Kawai M."/>
            <person name="Futagami T."/>
            <person name="Toyoda A."/>
            <person name="Takaki Y."/>
            <person name="Nishi S."/>
            <person name="Hori S."/>
            <person name="Arai W."/>
            <person name="Tsubouchi T."/>
            <person name="Morono Y."/>
            <person name="Uchiyama I."/>
            <person name="Ito T."/>
            <person name="Fujiyama A."/>
            <person name="Inagaki F."/>
            <person name="Takami H."/>
        </authorList>
    </citation>
    <scope>NUCLEOTIDE SEQUENCE</scope>
    <source>
        <strain evidence="3">Expedition CK06-06</strain>
    </source>
</reference>
<name>X0V8P5_9ZZZZ</name>
<feature type="transmembrane region" description="Helical" evidence="1">
    <location>
        <begin position="24"/>
        <end position="44"/>
    </location>
</feature>
<keyword evidence="1" id="KW-1133">Transmembrane helix</keyword>
<protein>
    <recommendedName>
        <fullName evidence="2">DUF4234 domain-containing protein</fullName>
    </recommendedName>
</protein>
<dbReference type="EMBL" id="BARS01010752">
    <property type="protein sequence ID" value="GAF96995.1"/>
    <property type="molecule type" value="Genomic_DNA"/>
</dbReference>
<dbReference type="Pfam" id="PF14018">
    <property type="entry name" value="DUF4234"/>
    <property type="match status" value="1"/>
</dbReference>
<evidence type="ECO:0000256" key="1">
    <source>
        <dbReference type="SAM" id="Phobius"/>
    </source>
</evidence>
<sequence>MEKTDQINPKPAKAVAHELQRMDVVRLVFFTFITFGLYHGVWYLKRISAFNSLHSSIKLTQGVFGFIIAGCVINAVLFFAVTFGQSAIPEHMVTSLADTSSWLNLAVWVVLFIQAFKTRRILIDHFDYHLKWDVTVSWFWTFLFTTFYLQYKIN</sequence>
<feature type="transmembrane region" description="Helical" evidence="1">
    <location>
        <begin position="64"/>
        <end position="88"/>
    </location>
</feature>
<accession>X0V8P5</accession>
<evidence type="ECO:0000259" key="2">
    <source>
        <dbReference type="Pfam" id="PF14018"/>
    </source>
</evidence>
<proteinExistence type="predicted"/>
<feature type="transmembrane region" description="Helical" evidence="1">
    <location>
        <begin position="100"/>
        <end position="118"/>
    </location>
</feature>
<comment type="caution">
    <text evidence="3">The sequence shown here is derived from an EMBL/GenBank/DDBJ whole genome shotgun (WGS) entry which is preliminary data.</text>
</comment>
<feature type="non-terminal residue" evidence="3">
    <location>
        <position position="154"/>
    </location>
</feature>
<evidence type="ECO:0000313" key="3">
    <source>
        <dbReference type="EMBL" id="GAF96995.1"/>
    </source>
</evidence>
<feature type="transmembrane region" description="Helical" evidence="1">
    <location>
        <begin position="130"/>
        <end position="151"/>
    </location>
</feature>
<dbReference type="AlphaFoldDB" id="X0V8P5"/>
<gene>
    <name evidence="3" type="ORF">S01H1_19814</name>
</gene>
<dbReference type="InterPro" id="IPR025328">
    <property type="entry name" value="DUF4234"/>
</dbReference>
<organism evidence="3">
    <name type="scientific">marine sediment metagenome</name>
    <dbReference type="NCBI Taxonomy" id="412755"/>
    <lineage>
        <taxon>unclassified sequences</taxon>
        <taxon>metagenomes</taxon>
        <taxon>ecological metagenomes</taxon>
    </lineage>
</organism>
<keyword evidence="1" id="KW-0812">Transmembrane</keyword>